<dbReference type="RefSeq" id="WP_205158303.1">
    <property type="nucleotide sequence ID" value="NZ_JAFEUM010000003.1"/>
</dbReference>
<feature type="transmembrane region" description="Helical" evidence="1">
    <location>
        <begin position="184"/>
        <end position="203"/>
    </location>
</feature>
<feature type="transmembrane region" description="Helical" evidence="1">
    <location>
        <begin position="149"/>
        <end position="172"/>
    </location>
</feature>
<keyword evidence="1" id="KW-0472">Membrane</keyword>
<evidence type="ECO:0000313" key="4">
    <source>
        <dbReference type="Proteomes" id="UP000809621"/>
    </source>
</evidence>
<organism evidence="3 4">
    <name type="scientific">Vibrio ulleungensis</name>
    <dbReference type="NCBI Taxonomy" id="2807619"/>
    <lineage>
        <taxon>Bacteria</taxon>
        <taxon>Pseudomonadati</taxon>
        <taxon>Pseudomonadota</taxon>
        <taxon>Gammaproteobacteria</taxon>
        <taxon>Vibrionales</taxon>
        <taxon>Vibrionaceae</taxon>
        <taxon>Vibrio</taxon>
    </lineage>
</organism>
<evidence type="ECO:0000313" key="3">
    <source>
        <dbReference type="EMBL" id="MBM7036745.1"/>
    </source>
</evidence>
<feature type="transmembrane region" description="Helical" evidence="1">
    <location>
        <begin position="308"/>
        <end position="326"/>
    </location>
</feature>
<evidence type="ECO:0000256" key="2">
    <source>
        <dbReference type="SAM" id="SignalP"/>
    </source>
</evidence>
<feature type="transmembrane region" description="Helical" evidence="1">
    <location>
        <begin position="271"/>
        <end position="296"/>
    </location>
</feature>
<keyword evidence="1" id="KW-0812">Transmembrane</keyword>
<feature type="chain" id="PRO_5045486279" evidence="2">
    <location>
        <begin position="25"/>
        <end position="336"/>
    </location>
</feature>
<keyword evidence="4" id="KW-1185">Reference proteome</keyword>
<dbReference type="InterPro" id="IPR032809">
    <property type="entry name" value="Put_HupE_UreJ"/>
</dbReference>
<name>A0ABS2HGS1_9VIBR</name>
<dbReference type="Proteomes" id="UP000809621">
    <property type="component" value="Unassembled WGS sequence"/>
</dbReference>
<protein>
    <submittedName>
        <fullName evidence="3">HupE/UreJ family protein</fullName>
    </submittedName>
</protein>
<dbReference type="EMBL" id="JAFEUM010000003">
    <property type="protein sequence ID" value="MBM7036745.1"/>
    <property type="molecule type" value="Genomic_DNA"/>
</dbReference>
<sequence>MAIKLGFNCLLGWLALVLSSSLYAHDIGVSKTELRESSDNSYLIQVQAGPTISNVFATPILPQGFDFVSLPSGSQIGGWKVFEFAGERPLQAEDTLVLPWNRDGIMLKVYWQDGSVADKLIRNERGVITLSMNELKASSGSILDAAKRYFFLGFEHILLGLDHLMFVLGLLWIVKGNLNLVKTITAFTVAHSITLGLATFGILVLPSRPVEACIALSIVFLAVEIIRAQRGQEGLSYRKPWLVAFAFGLLHGLGFAGALTEIGLPDSEVPLALLFFNLGVEAGQLSFVLVMLILGYNIRTVGIRVSTALAGLPIYFLGGIASYWLFTRLTLIGTVG</sequence>
<comment type="caution">
    <text evidence="3">The sequence shown here is derived from an EMBL/GenBank/DDBJ whole genome shotgun (WGS) entry which is preliminary data.</text>
</comment>
<keyword evidence="2" id="KW-0732">Signal</keyword>
<reference evidence="3 4" key="1">
    <citation type="submission" date="2021-02" db="EMBL/GenBank/DDBJ databases">
        <authorList>
            <person name="Park J.-S."/>
        </authorList>
    </citation>
    <scope>NUCLEOTIDE SEQUENCE [LARGE SCALE GENOMIC DNA]</scope>
    <source>
        <strain evidence="3 4">188UL20-2</strain>
    </source>
</reference>
<keyword evidence="1" id="KW-1133">Transmembrane helix</keyword>
<accession>A0ABS2HGS1</accession>
<proteinExistence type="predicted"/>
<feature type="signal peptide" evidence="2">
    <location>
        <begin position="1"/>
        <end position="24"/>
    </location>
</feature>
<feature type="transmembrane region" description="Helical" evidence="1">
    <location>
        <begin position="240"/>
        <end position="259"/>
    </location>
</feature>
<gene>
    <name evidence="3" type="ORF">JQC93_10065</name>
</gene>
<dbReference type="Pfam" id="PF13795">
    <property type="entry name" value="HupE_UreJ_2"/>
    <property type="match status" value="1"/>
</dbReference>
<evidence type="ECO:0000256" key="1">
    <source>
        <dbReference type="SAM" id="Phobius"/>
    </source>
</evidence>